<protein>
    <submittedName>
        <fullName evidence="2">DUF1275 domain-containing protein</fullName>
    </submittedName>
</protein>
<dbReference type="Proteomes" id="UP000824179">
    <property type="component" value="Unassembled WGS sequence"/>
</dbReference>
<evidence type="ECO:0000313" key="2">
    <source>
        <dbReference type="EMBL" id="HIR39538.1"/>
    </source>
</evidence>
<dbReference type="AlphaFoldDB" id="A0A9D1AFU2"/>
<name>A0A9D1AFU2_9FIRM</name>
<feature type="transmembrane region" description="Helical" evidence="1">
    <location>
        <begin position="89"/>
        <end position="108"/>
    </location>
</feature>
<keyword evidence="1" id="KW-0812">Transmembrane</keyword>
<gene>
    <name evidence="2" type="ORF">IAB90_04055</name>
</gene>
<feature type="transmembrane region" description="Helical" evidence="1">
    <location>
        <begin position="197"/>
        <end position="215"/>
    </location>
</feature>
<reference evidence="2" key="1">
    <citation type="submission" date="2020-10" db="EMBL/GenBank/DDBJ databases">
        <authorList>
            <person name="Gilroy R."/>
        </authorList>
    </citation>
    <scope>NUCLEOTIDE SEQUENCE</scope>
    <source>
        <strain evidence="2">ChiW25-3613</strain>
    </source>
</reference>
<organism evidence="2 3">
    <name type="scientific">Candidatus Coproplasma stercoripullorum</name>
    <dbReference type="NCBI Taxonomy" id="2840751"/>
    <lineage>
        <taxon>Bacteria</taxon>
        <taxon>Bacillati</taxon>
        <taxon>Bacillota</taxon>
        <taxon>Clostridia</taxon>
        <taxon>Eubacteriales</taxon>
        <taxon>Candidatus Coproplasma</taxon>
    </lineage>
</organism>
<feature type="transmembrane region" description="Helical" evidence="1">
    <location>
        <begin position="12"/>
        <end position="32"/>
    </location>
</feature>
<accession>A0A9D1AFU2</accession>
<dbReference type="PANTHER" id="PTHR37314:SF4">
    <property type="entry name" value="UPF0700 TRANSMEMBRANE PROTEIN YOAK"/>
    <property type="match status" value="1"/>
</dbReference>
<keyword evidence="1" id="KW-1133">Transmembrane helix</keyword>
<evidence type="ECO:0000313" key="3">
    <source>
        <dbReference type="Proteomes" id="UP000824179"/>
    </source>
</evidence>
<evidence type="ECO:0000256" key="1">
    <source>
        <dbReference type="SAM" id="Phobius"/>
    </source>
</evidence>
<dbReference type="Pfam" id="PF06912">
    <property type="entry name" value="DUF1275"/>
    <property type="match status" value="1"/>
</dbReference>
<comment type="caution">
    <text evidence="2">The sequence shown here is derived from an EMBL/GenBank/DDBJ whole genome shotgun (WGS) entry which is preliminary data.</text>
</comment>
<feature type="transmembrane region" description="Helical" evidence="1">
    <location>
        <begin position="63"/>
        <end position="82"/>
    </location>
</feature>
<feature type="transmembrane region" description="Helical" evidence="1">
    <location>
        <begin position="114"/>
        <end position="131"/>
    </location>
</feature>
<feature type="transmembrane region" description="Helical" evidence="1">
    <location>
        <begin position="171"/>
        <end position="191"/>
    </location>
</feature>
<sequence>MLFNNFKRDITPYVFAMFAIIGGFLEAFTFTLHGGVFCNAQTGNVVMLVIDFVNGDFSGGLRYLYSILAYIVGIILSTVIPARFKKVNWPLVVTATEIVALVGIAFIPVGASDWFTYVAVAFLCSVQYNTFTKLRGVALATTFCTNNIRQTVMHLVRGISDKDGAEYKKSAVYAFIVLCFAAGAAVGAVAAGAMGNWCILICAALIVPVLALFIADSSLSVKKRRAADCGGKAASGEPVQLTIEGFGGEKND</sequence>
<dbReference type="InterPro" id="IPR010699">
    <property type="entry name" value="DUF1275"/>
</dbReference>
<proteinExistence type="predicted"/>
<reference evidence="2" key="2">
    <citation type="journal article" date="2021" name="PeerJ">
        <title>Extensive microbial diversity within the chicken gut microbiome revealed by metagenomics and culture.</title>
        <authorList>
            <person name="Gilroy R."/>
            <person name="Ravi A."/>
            <person name="Getino M."/>
            <person name="Pursley I."/>
            <person name="Horton D.L."/>
            <person name="Alikhan N.F."/>
            <person name="Baker D."/>
            <person name="Gharbi K."/>
            <person name="Hall N."/>
            <person name="Watson M."/>
            <person name="Adriaenssens E.M."/>
            <person name="Foster-Nyarko E."/>
            <person name="Jarju S."/>
            <person name="Secka A."/>
            <person name="Antonio M."/>
            <person name="Oren A."/>
            <person name="Chaudhuri R.R."/>
            <person name="La Ragione R."/>
            <person name="Hildebrand F."/>
            <person name="Pallen M.J."/>
        </authorList>
    </citation>
    <scope>NUCLEOTIDE SEQUENCE</scope>
    <source>
        <strain evidence="2">ChiW25-3613</strain>
    </source>
</reference>
<dbReference type="EMBL" id="DVHB01000071">
    <property type="protein sequence ID" value="HIR39538.1"/>
    <property type="molecule type" value="Genomic_DNA"/>
</dbReference>
<keyword evidence="1" id="KW-0472">Membrane</keyword>
<dbReference type="PANTHER" id="PTHR37314">
    <property type="entry name" value="SLR0142 PROTEIN"/>
    <property type="match status" value="1"/>
</dbReference>